<organism evidence="1 2">
    <name type="scientific">Pterulicium gracile</name>
    <dbReference type="NCBI Taxonomy" id="1884261"/>
    <lineage>
        <taxon>Eukaryota</taxon>
        <taxon>Fungi</taxon>
        <taxon>Dikarya</taxon>
        <taxon>Basidiomycota</taxon>
        <taxon>Agaricomycotina</taxon>
        <taxon>Agaricomycetes</taxon>
        <taxon>Agaricomycetidae</taxon>
        <taxon>Agaricales</taxon>
        <taxon>Pleurotineae</taxon>
        <taxon>Pterulaceae</taxon>
        <taxon>Pterulicium</taxon>
    </lineage>
</organism>
<sequence length="115" mass="12986">MKRTIYILSVSSQFPHSCLVALGGSDVNTHRARPDSGRSDDPQQSYANLQAAFSRLPGFVNCVVRFMFERSAEIERIKKHLTQCHCAMTNEVLRHLHDGFELMSLAMGANKSVYR</sequence>
<dbReference type="AlphaFoldDB" id="A0A5C3QXN3"/>
<keyword evidence="2" id="KW-1185">Reference proteome</keyword>
<gene>
    <name evidence="1" type="ORF">BDV98DRAFT_416891</name>
</gene>
<dbReference type="EMBL" id="ML178821">
    <property type="protein sequence ID" value="TFL03134.1"/>
    <property type="molecule type" value="Genomic_DNA"/>
</dbReference>
<reference evidence="1 2" key="1">
    <citation type="journal article" date="2019" name="Nat. Ecol. Evol.">
        <title>Megaphylogeny resolves global patterns of mushroom evolution.</title>
        <authorList>
            <person name="Varga T."/>
            <person name="Krizsan K."/>
            <person name="Foldi C."/>
            <person name="Dima B."/>
            <person name="Sanchez-Garcia M."/>
            <person name="Sanchez-Ramirez S."/>
            <person name="Szollosi G.J."/>
            <person name="Szarkandi J.G."/>
            <person name="Papp V."/>
            <person name="Albert L."/>
            <person name="Andreopoulos W."/>
            <person name="Angelini C."/>
            <person name="Antonin V."/>
            <person name="Barry K.W."/>
            <person name="Bougher N.L."/>
            <person name="Buchanan P."/>
            <person name="Buyck B."/>
            <person name="Bense V."/>
            <person name="Catcheside P."/>
            <person name="Chovatia M."/>
            <person name="Cooper J."/>
            <person name="Damon W."/>
            <person name="Desjardin D."/>
            <person name="Finy P."/>
            <person name="Geml J."/>
            <person name="Haridas S."/>
            <person name="Hughes K."/>
            <person name="Justo A."/>
            <person name="Karasinski D."/>
            <person name="Kautmanova I."/>
            <person name="Kiss B."/>
            <person name="Kocsube S."/>
            <person name="Kotiranta H."/>
            <person name="LaButti K.M."/>
            <person name="Lechner B.E."/>
            <person name="Liimatainen K."/>
            <person name="Lipzen A."/>
            <person name="Lukacs Z."/>
            <person name="Mihaltcheva S."/>
            <person name="Morgado L.N."/>
            <person name="Niskanen T."/>
            <person name="Noordeloos M.E."/>
            <person name="Ohm R.A."/>
            <person name="Ortiz-Santana B."/>
            <person name="Ovrebo C."/>
            <person name="Racz N."/>
            <person name="Riley R."/>
            <person name="Savchenko A."/>
            <person name="Shiryaev A."/>
            <person name="Soop K."/>
            <person name="Spirin V."/>
            <person name="Szebenyi C."/>
            <person name="Tomsovsky M."/>
            <person name="Tulloss R.E."/>
            <person name="Uehling J."/>
            <person name="Grigoriev I.V."/>
            <person name="Vagvolgyi C."/>
            <person name="Papp T."/>
            <person name="Martin F.M."/>
            <person name="Miettinen O."/>
            <person name="Hibbett D.S."/>
            <person name="Nagy L.G."/>
        </authorList>
    </citation>
    <scope>NUCLEOTIDE SEQUENCE [LARGE SCALE GENOMIC DNA]</scope>
    <source>
        <strain evidence="1 2">CBS 309.79</strain>
    </source>
</reference>
<evidence type="ECO:0000313" key="2">
    <source>
        <dbReference type="Proteomes" id="UP000305067"/>
    </source>
</evidence>
<protein>
    <submittedName>
        <fullName evidence="1">Uncharacterized protein</fullName>
    </submittedName>
</protein>
<dbReference type="Proteomes" id="UP000305067">
    <property type="component" value="Unassembled WGS sequence"/>
</dbReference>
<accession>A0A5C3QXN3</accession>
<evidence type="ECO:0000313" key="1">
    <source>
        <dbReference type="EMBL" id="TFL03134.1"/>
    </source>
</evidence>
<name>A0A5C3QXN3_9AGAR</name>
<proteinExistence type="predicted"/>